<dbReference type="GeneID" id="36836494"/>
<organism evidence="1 2">
    <name type="scientific">Acidianus sulfidivorans JP7</name>
    <dbReference type="NCBI Taxonomy" id="619593"/>
    <lineage>
        <taxon>Archaea</taxon>
        <taxon>Thermoproteota</taxon>
        <taxon>Thermoprotei</taxon>
        <taxon>Sulfolobales</taxon>
        <taxon>Sulfolobaceae</taxon>
        <taxon>Acidianus</taxon>
    </lineage>
</organism>
<dbReference type="KEGG" id="asul:DFR86_00955"/>
<dbReference type="RefSeq" id="WP_110379140.1">
    <property type="nucleotide sequence ID" value="NZ_CP029288.2"/>
</dbReference>
<dbReference type="OrthoDB" id="41698at2157"/>
<name>A0A2U9IJQ8_9CREN</name>
<dbReference type="Proteomes" id="UP000248410">
    <property type="component" value="Chromosome"/>
</dbReference>
<dbReference type="EMBL" id="CP029288">
    <property type="protein sequence ID" value="AWR96250.1"/>
    <property type="molecule type" value="Genomic_DNA"/>
</dbReference>
<accession>A0A2U9IJQ8</accession>
<proteinExistence type="predicted"/>
<sequence length="245" mass="27126">MLNESRKLVYQGYPGGLAIDKVNLINVGELIIFFKGEILGTFSYNPGIVLYSGNTSLNQPGTYDIAFDWAGSLFVYKLTGSNPVMSLPFFSSGTYEIILKNVNSSVYVYEVIINNKTYFINYNTGVPWNSIGYVGIRPDTDTVLPLSFVVEGFVGNLTYNVYLNGKFYHSGIANGLVTLSLRVFSPAVVNITFPQYHLYKVITISPSGESNIREEFPTLQVSLLTITGVIIGVSVWREIAKKYAS</sequence>
<dbReference type="AlphaFoldDB" id="A0A2U9IJQ8"/>
<gene>
    <name evidence="1" type="ORF">DFR86_00955</name>
</gene>
<evidence type="ECO:0008006" key="3">
    <source>
        <dbReference type="Google" id="ProtNLM"/>
    </source>
</evidence>
<reference evidence="1 2" key="1">
    <citation type="submission" date="2018-05" db="EMBL/GenBank/DDBJ databases">
        <title>Complete Genome Sequences of Extremely Thermoacidophilic, Metal-Mobilizing Type-Strain Members of the Archaeal Family Sulfolobaceae: Acidianus brierleyi DSM-1651T, Acidianus sulfidivorans DSM-18786T, Metallosphaera hakonensis DSM-7519T, and Metallosphaera prunae DSM-10039T.</title>
        <authorList>
            <person name="Counts J.A."/>
            <person name="Kelly R.M."/>
        </authorList>
    </citation>
    <scope>NUCLEOTIDE SEQUENCE [LARGE SCALE GENOMIC DNA]</scope>
    <source>
        <strain evidence="1 2">JP7</strain>
    </source>
</reference>
<protein>
    <recommendedName>
        <fullName evidence="3">Thermopsin</fullName>
    </recommendedName>
</protein>
<evidence type="ECO:0000313" key="1">
    <source>
        <dbReference type="EMBL" id="AWR96250.1"/>
    </source>
</evidence>
<evidence type="ECO:0000313" key="2">
    <source>
        <dbReference type="Proteomes" id="UP000248410"/>
    </source>
</evidence>
<keyword evidence="2" id="KW-1185">Reference proteome</keyword>